<feature type="transmembrane region" description="Helical" evidence="1">
    <location>
        <begin position="222"/>
        <end position="247"/>
    </location>
</feature>
<gene>
    <name evidence="3" type="ORF">C1706_13495</name>
</gene>
<evidence type="ECO:0000313" key="4">
    <source>
        <dbReference type="Proteomes" id="UP000290624"/>
    </source>
</evidence>
<evidence type="ECO:0000256" key="1">
    <source>
        <dbReference type="SAM" id="Phobius"/>
    </source>
</evidence>
<keyword evidence="4" id="KW-1185">Reference proteome</keyword>
<keyword evidence="1" id="KW-0812">Transmembrane</keyword>
<feature type="domain" description="Heparan-alpha-glucosaminide N-acetyltransferase catalytic" evidence="2">
    <location>
        <begin position="53"/>
        <end position="261"/>
    </location>
</feature>
<dbReference type="EMBL" id="PPCV01000012">
    <property type="protein sequence ID" value="RXW31192.1"/>
    <property type="molecule type" value="Genomic_DNA"/>
</dbReference>
<accession>A0A4Q2EFA7</accession>
<keyword evidence="1" id="KW-1133">Transmembrane helix</keyword>
<organism evidence="3 4">
    <name type="scientific">Propioniciclava flava</name>
    <dbReference type="NCBI Taxonomy" id="2072026"/>
    <lineage>
        <taxon>Bacteria</taxon>
        <taxon>Bacillati</taxon>
        <taxon>Actinomycetota</taxon>
        <taxon>Actinomycetes</taxon>
        <taxon>Propionibacteriales</taxon>
        <taxon>Propionibacteriaceae</taxon>
        <taxon>Propioniciclava</taxon>
    </lineage>
</organism>
<evidence type="ECO:0000259" key="2">
    <source>
        <dbReference type="Pfam" id="PF07786"/>
    </source>
</evidence>
<comment type="caution">
    <text evidence="3">The sequence shown here is derived from an EMBL/GenBank/DDBJ whole genome shotgun (WGS) entry which is preliminary data.</text>
</comment>
<dbReference type="InterPro" id="IPR012429">
    <property type="entry name" value="HGSNAT_cat"/>
</dbReference>
<proteinExistence type="predicted"/>
<dbReference type="OrthoDB" id="4966979at2"/>
<dbReference type="Pfam" id="PF07786">
    <property type="entry name" value="HGSNAT_cat"/>
    <property type="match status" value="1"/>
</dbReference>
<reference evidence="3 4" key="1">
    <citation type="submission" date="2018-01" db="EMBL/GenBank/DDBJ databases">
        <title>Lactibacter flavus gen. nov., sp. nov., a novel bacterium of the family Propionibacteriaceae isolated from raw milk and dairy products.</title>
        <authorList>
            <person name="Wenning M."/>
            <person name="Breitenwieser F."/>
            <person name="Huptas C."/>
            <person name="von Neubeck M."/>
            <person name="Busse H.-J."/>
            <person name="Scherer S."/>
        </authorList>
    </citation>
    <scope>NUCLEOTIDE SEQUENCE [LARGE SCALE GENOMIC DNA]</scope>
    <source>
        <strain evidence="3 4">VG341</strain>
    </source>
</reference>
<sequence>MTTVPRRAYDAELLPASAATPDLIVDDTEDALAHACLPAEEQAPQAPVVRRTRVAGLDLARALAVLGMMTVHLTPLLTRDGLRPIAWIITSGNSAALFAVLAGVGVGLTTGRDRPPRGRRWVGATLNLVVRTLFTGTLGLLLGFFVDASVASIILPTYAVLFVMLIPVLRAGARIDMALGIAVAIGAPLLSHVIRRTWALRGSAGLEVNPNLTLLDLVTNPAGAGTALMLTGTFPALTWFAYTCFGLGIGRTAIARRHVAASLLAIGAFLAGVASLAGWLLMDVVGGRRELAAAAARSMSLEAYTDILVWGPMARCRPRPGGGMQCSHPTPEHPWTCCSPSGWPRVFSGCASSSAGSWSGPCVR</sequence>
<feature type="transmembrane region" description="Helical" evidence="1">
    <location>
        <begin position="150"/>
        <end position="169"/>
    </location>
</feature>
<feature type="transmembrane region" description="Helical" evidence="1">
    <location>
        <begin position="121"/>
        <end position="144"/>
    </location>
</feature>
<feature type="transmembrane region" description="Helical" evidence="1">
    <location>
        <begin position="259"/>
        <end position="282"/>
    </location>
</feature>
<feature type="transmembrane region" description="Helical" evidence="1">
    <location>
        <begin position="59"/>
        <end position="78"/>
    </location>
</feature>
<feature type="transmembrane region" description="Helical" evidence="1">
    <location>
        <begin position="84"/>
        <end position="109"/>
    </location>
</feature>
<name>A0A4Q2EFA7_9ACTN</name>
<feature type="transmembrane region" description="Helical" evidence="1">
    <location>
        <begin position="176"/>
        <end position="194"/>
    </location>
</feature>
<keyword evidence="1" id="KW-0472">Membrane</keyword>
<protein>
    <recommendedName>
        <fullName evidence="2">Heparan-alpha-glucosaminide N-acetyltransferase catalytic domain-containing protein</fullName>
    </recommendedName>
</protein>
<dbReference type="AlphaFoldDB" id="A0A4Q2EFA7"/>
<evidence type="ECO:0000313" key="3">
    <source>
        <dbReference type="EMBL" id="RXW31192.1"/>
    </source>
</evidence>
<dbReference type="Proteomes" id="UP000290624">
    <property type="component" value="Unassembled WGS sequence"/>
</dbReference>